<dbReference type="CDD" id="cd09272">
    <property type="entry name" value="RNase_HI_RT_Ty1"/>
    <property type="match status" value="1"/>
</dbReference>
<dbReference type="PANTHER" id="PTHR11439:SF495">
    <property type="entry name" value="REVERSE TRANSCRIPTASE, RNA-DEPENDENT DNA POLYMERASE-RELATED"/>
    <property type="match status" value="1"/>
</dbReference>
<dbReference type="EMBL" id="BKCJ010009333">
    <property type="protein sequence ID" value="GEU86483.1"/>
    <property type="molecule type" value="Genomic_DNA"/>
</dbReference>
<comment type="caution">
    <text evidence="2">The sequence shown here is derived from an EMBL/GenBank/DDBJ whole genome shotgun (WGS) entry which is preliminary data.</text>
</comment>
<dbReference type="AlphaFoldDB" id="A0A6L2NJW8"/>
<evidence type="ECO:0000259" key="1">
    <source>
        <dbReference type="Pfam" id="PF07727"/>
    </source>
</evidence>
<dbReference type="Pfam" id="PF07727">
    <property type="entry name" value="RVT_2"/>
    <property type="match status" value="1"/>
</dbReference>
<name>A0A6L2NJW8_TANCI</name>
<feature type="domain" description="Reverse transcriptase Ty1/copia-type" evidence="1">
    <location>
        <begin position="167"/>
        <end position="254"/>
    </location>
</feature>
<reference evidence="2" key="1">
    <citation type="journal article" date="2019" name="Sci. Rep.">
        <title>Draft genome of Tanacetum cinerariifolium, the natural source of mosquito coil.</title>
        <authorList>
            <person name="Yamashiro T."/>
            <person name="Shiraishi A."/>
            <person name="Satake H."/>
            <person name="Nakayama K."/>
        </authorList>
    </citation>
    <scope>NUCLEOTIDE SEQUENCE</scope>
</reference>
<organism evidence="2">
    <name type="scientific">Tanacetum cinerariifolium</name>
    <name type="common">Dalmatian daisy</name>
    <name type="synonym">Chrysanthemum cinerariifolium</name>
    <dbReference type="NCBI Taxonomy" id="118510"/>
    <lineage>
        <taxon>Eukaryota</taxon>
        <taxon>Viridiplantae</taxon>
        <taxon>Streptophyta</taxon>
        <taxon>Embryophyta</taxon>
        <taxon>Tracheophyta</taxon>
        <taxon>Spermatophyta</taxon>
        <taxon>Magnoliopsida</taxon>
        <taxon>eudicotyledons</taxon>
        <taxon>Gunneridae</taxon>
        <taxon>Pentapetalae</taxon>
        <taxon>asterids</taxon>
        <taxon>campanulids</taxon>
        <taxon>Asterales</taxon>
        <taxon>Asteraceae</taxon>
        <taxon>Asteroideae</taxon>
        <taxon>Anthemideae</taxon>
        <taxon>Anthemidinae</taxon>
        <taxon>Tanacetum</taxon>
    </lineage>
</organism>
<evidence type="ECO:0000313" key="2">
    <source>
        <dbReference type="EMBL" id="GEU86483.1"/>
    </source>
</evidence>
<dbReference type="InterPro" id="IPR013103">
    <property type="entry name" value="RVT_2"/>
</dbReference>
<dbReference type="PANTHER" id="PTHR11439">
    <property type="entry name" value="GAG-POL-RELATED RETROTRANSPOSON"/>
    <property type="match status" value="1"/>
</dbReference>
<gene>
    <name evidence="2" type="ORF">Tci_058461</name>
</gene>
<sequence length="343" mass="38704">MENLNEVRVKQLRSDKETEFRNHKLEELCDEKGTTWENLMRRLMIDFSLVTIYWQSLQDNVITELISDTYSSPTTISPSAEAIPQPSGPQDRWSRENHIKLVNIIGEPLAGITTRRRVRDSEAASAHECLYVNFLSKIEPKKLIKALEDEGWIIAIQEELNQFERNKEGIDYDETFAPVARLEAIRIFLAYAAYMGFMVNQMGVKSSFLNGKISKEVYVQQPHGFESSEFPNHVCKLDKARYGLKQAPKAWYLKGTPNLGLWYPKGSGFDQKAYSESDYTGCNLDTKSTSGGCQILGGKLVCWNAKKQSPMAMSSAKDEYVAAAGCCAQVLWIKSPLDQESAG</sequence>
<accession>A0A6L2NJW8</accession>
<proteinExistence type="predicted"/>
<protein>
    <submittedName>
        <fullName evidence="2">Retrovirus-related Pol polyprotein from transposon TNT 1-94</fullName>
    </submittedName>
</protein>